<protein>
    <recommendedName>
        <fullName evidence="3">Secreted protein</fullName>
    </recommendedName>
</protein>
<keyword evidence="1" id="KW-0732">Signal</keyword>
<feature type="chain" id="PRO_5006589283" description="Secreted protein" evidence="1">
    <location>
        <begin position="23"/>
        <end position="62"/>
    </location>
</feature>
<sequence length="62" mass="6686">MLAPTLCSLYLLLLTTLSLKLCFPVGSCLCVRKVLKDGLLLHLVFPLSSAFYIPTGPGAIHI</sequence>
<evidence type="ECO:0008006" key="3">
    <source>
        <dbReference type="Google" id="ProtNLM"/>
    </source>
</evidence>
<proteinExistence type="evidence at transcript level"/>
<evidence type="ECO:0000313" key="2">
    <source>
        <dbReference type="EMBL" id="ALL41305.1"/>
    </source>
</evidence>
<feature type="signal peptide" evidence="1">
    <location>
        <begin position="1"/>
        <end position="22"/>
    </location>
</feature>
<reference evidence="2" key="1">
    <citation type="submission" date="2015-07" db="EMBL/GenBank/DDBJ databases">
        <title>Elucidating the P. pachyrhizi secretome and potential effectors.</title>
        <authorList>
            <person name="de Carvalho M.C.C.G."/>
            <person name="Nascimento L.C."/>
            <person name="Darben L.M."/>
            <person name="Polizel-Podanosqui A.M."/>
            <person name="Lopes-Caitar V.S."/>
            <person name="Rocha C.S."/>
            <person name="Qi M."/>
            <person name="Carazolle M."/>
            <person name="Kuwahara M.K."/>
            <person name="Pereira G.A.G."/>
            <person name="Abdelnoor R.V."/>
            <person name="Whitham S.A."/>
            <person name="Marcelino-Guimaraes F.C."/>
        </authorList>
    </citation>
    <scope>NUCLEOTIDE SEQUENCE</scope>
</reference>
<accession>A0A0S1MK48</accession>
<dbReference type="AlphaFoldDB" id="A0A0S1MK48"/>
<dbReference type="EMBL" id="KT247216">
    <property type="protein sequence ID" value="ALL41305.1"/>
    <property type="molecule type" value="mRNA"/>
</dbReference>
<organism evidence="2">
    <name type="scientific">Phakopsora pachyrhizi</name>
    <name type="common">Asian soybean rust disease fungus</name>
    <dbReference type="NCBI Taxonomy" id="170000"/>
    <lineage>
        <taxon>Eukaryota</taxon>
        <taxon>Fungi</taxon>
        <taxon>Dikarya</taxon>
        <taxon>Basidiomycota</taxon>
        <taxon>Pucciniomycotina</taxon>
        <taxon>Pucciniomycetes</taxon>
        <taxon>Pucciniales</taxon>
        <taxon>Phakopsoraceae</taxon>
        <taxon>Phakopsora</taxon>
    </lineage>
</organism>
<name>A0A0S1MK48_PHAPC</name>
<evidence type="ECO:0000256" key="1">
    <source>
        <dbReference type="SAM" id="SignalP"/>
    </source>
</evidence>